<dbReference type="SUPFAM" id="SSF56219">
    <property type="entry name" value="DNase I-like"/>
    <property type="match status" value="1"/>
</dbReference>
<keyword evidence="3" id="KW-1185">Reference proteome</keyword>
<dbReference type="Proteomes" id="UP001153076">
    <property type="component" value="Unassembled WGS sequence"/>
</dbReference>
<feature type="compositionally biased region" description="Polar residues" evidence="1">
    <location>
        <begin position="47"/>
        <end position="64"/>
    </location>
</feature>
<organism evidence="2 3">
    <name type="scientific">Carnegiea gigantea</name>
    <dbReference type="NCBI Taxonomy" id="171969"/>
    <lineage>
        <taxon>Eukaryota</taxon>
        <taxon>Viridiplantae</taxon>
        <taxon>Streptophyta</taxon>
        <taxon>Embryophyta</taxon>
        <taxon>Tracheophyta</taxon>
        <taxon>Spermatophyta</taxon>
        <taxon>Magnoliopsida</taxon>
        <taxon>eudicotyledons</taxon>
        <taxon>Gunneridae</taxon>
        <taxon>Pentapetalae</taxon>
        <taxon>Caryophyllales</taxon>
        <taxon>Cactineae</taxon>
        <taxon>Cactaceae</taxon>
        <taxon>Cactoideae</taxon>
        <taxon>Echinocereeae</taxon>
        <taxon>Carnegiea</taxon>
    </lineage>
</organism>
<evidence type="ECO:0000256" key="1">
    <source>
        <dbReference type="SAM" id="MobiDB-lite"/>
    </source>
</evidence>
<dbReference type="InterPro" id="IPR036691">
    <property type="entry name" value="Endo/exonu/phosph_ase_sf"/>
</dbReference>
<feature type="region of interest" description="Disordered" evidence="1">
    <location>
        <begin position="47"/>
        <end position="79"/>
    </location>
</feature>
<reference evidence="2" key="1">
    <citation type="submission" date="2022-04" db="EMBL/GenBank/DDBJ databases">
        <title>Carnegiea gigantea Genome sequencing and assembly v2.</title>
        <authorList>
            <person name="Copetti D."/>
            <person name="Sanderson M.J."/>
            <person name="Burquez A."/>
            <person name="Wojciechowski M.F."/>
        </authorList>
    </citation>
    <scope>NUCLEOTIDE SEQUENCE</scope>
    <source>
        <strain evidence="2">SGP5-SGP5p</strain>
        <tissue evidence="2">Aerial part</tissue>
    </source>
</reference>
<dbReference type="Gene3D" id="3.60.10.10">
    <property type="entry name" value="Endonuclease/exonuclease/phosphatase"/>
    <property type="match status" value="1"/>
</dbReference>
<dbReference type="OrthoDB" id="851173at2759"/>
<dbReference type="PANTHER" id="PTHR35218">
    <property type="entry name" value="RNASE H DOMAIN-CONTAINING PROTEIN"/>
    <property type="match status" value="1"/>
</dbReference>
<dbReference type="EMBL" id="JAKOGI010001043">
    <property type="protein sequence ID" value="KAJ8428178.1"/>
    <property type="molecule type" value="Genomic_DNA"/>
</dbReference>
<protein>
    <submittedName>
        <fullName evidence="2">Uncharacterized protein</fullName>
    </submittedName>
</protein>
<gene>
    <name evidence="2" type="ORF">Cgig2_015619</name>
</gene>
<evidence type="ECO:0000313" key="2">
    <source>
        <dbReference type="EMBL" id="KAJ8428178.1"/>
    </source>
</evidence>
<sequence length="214" mass="24366">MELPANQQHLPPSVIDPDVQQFSPLLSAKQTPLGHAQGITKLPAKLNQNDVTREQTSNVQSHEQQPIWAGKQSQQSGTFQNPKGRIWVAWKPQVYRIQILKITEQMIHCEAHNVNTPEKFFITYVYGFNLAQERLPLWEGLQTIANSMSAAWCVLGDFNTILHTKDRMGGTEVNDSEITDFSNCLLSCELEELRNSGSYYSWTNKRYGPESIEF</sequence>
<evidence type="ECO:0000313" key="3">
    <source>
        <dbReference type="Proteomes" id="UP001153076"/>
    </source>
</evidence>
<comment type="caution">
    <text evidence="2">The sequence shown here is derived from an EMBL/GenBank/DDBJ whole genome shotgun (WGS) entry which is preliminary data.</text>
</comment>
<proteinExistence type="predicted"/>
<dbReference type="AlphaFoldDB" id="A0A9Q1JP02"/>
<dbReference type="PANTHER" id="PTHR35218:SF9">
    <property type="entry name" value="ENDONUCLEASE_EXONUCLEASE_PHOSPHATASE DOMAIN-CONTAINING PROTEIN"/>
    <property type="match status" value="1"/>
</dbReference>
<name>A0A9Q1JP02_9CARY</name>
<accession>A0A9Q1JP02</accession>